<organism evidence="3 4">
    <name type="scientific">Teichococcus deserti</name>
    <dbReference type="NCBI Taxonomy" id="1817963"/>
    <lineage>
        <taxon>Bacteria</taxon>
        <taxon>Pseudomonadati</taxon>
        <taxon>Pseudomonadota</taxon>
        <taxon>Alphaproteobacteria</taxon>
        <taxon>Acetobacterales</taxon>
        <taxon>Roseomonadaceae</taxon>
        <taxon>Roseomonas</taxon>
    </lineage>
</organism>
<dbReference type="Proteomes" id="UP000188879">
    <property type="component" value="Unassembled WGS sequence"/>
</dbReference>
<evidence type="ECO:0000256" key="1">
    <source>
        <dbReference type="SAM" id="MobiDB-lite"/>
    </source>
</evidence>
<feature type="compositionally biased region" description="Basic and acidic residues" evidence="1">
    <location>
        <begin position="612"/>
        <end position="622"/>
    </location>
</feature>
<feature type="region of interest" description="Disordered" evidence="1">
    <location>
        <begin position="594"/>
        <end position="622"/>
    </location>
</feature>
<dbReference type="PANTHER" id="PTHR43685">
    <property type="entry name" value="GLYCOSYLTRANSFERASE"/>
    <property type="match status" value="1"/>
</dbReference>
<dbReference type="OrthoDB" id="9783791at2"/>
<dbReference type="Pfam" id="PF13641">
    <property type="entry name" value="Glyco_tranf_2_3"/>
    <property type="match status" value="1"/>
</dbReference>
<dbReference type="InterPro" id="IPR001173">
    <property type="entry name" value="Glyco_trans_2-like"/>
</dbReference>
<dbReference type="Pfam" id="PF00535">
    <property type="entry name" value="Glycos_transf_2"/>
    <property type="match status" value="1"/>
</dbReference>
<dbReference type="CDD" id="cd04184">
    <property type="entry name" value="GT2_RfbC_Mx_like"/>
    <property type="match status" value="1"/>
</dbReference>
<sequence length="622" mass="67194">MPASSLPPLPLLPAMLRRARRHPALLGLARPLLPVLRARIPALSGMEGLSYRRWIKLHDCRDAAARQAIAARIAALPRPSVISVAMPAHDTPPALLRAAIASLRAQLYPHWELCVVDDASPSPAVMAVLAEAAAADPRIRIRRLEKNLGIAGATNVAIAMTQGPFVALMDHDDLLAEHALYEVALRIAADPDAALIYSDEDKIDLRGRRFDPVFKPDFDADLLLAQNYVSHLGVYRRSLLRRLGGLRPGFEGSQDHDLALRVAASVRPDQIHHIPAILYHWRQGSGASFSEGAAARCIRASRAAVVSHLAETGQAGAVVQAAPAVPLWHRIVRPLPHPAPMVSVLIAAEGAPEPLRRSLDALLAESWAPLEILLVTGCEPPRQLAPLLETLRGRARLRLLSLPGPWQPAAALNLAAEAAQGSFFLVLQPGVTPVSPHWLRELVSQAARPGIGAVGARLLDAGGRLWHAGLLLGLGGVAGRGGQGADPRDTGHHGRLALLREVAAASGACLMLRREVFEDVGGFDACRLQARFHDVDLCLRLRETGRRILVTPFAELRHQAPPPEPAAPRDAARMRRRWGALLRRDPFHNANLALQPGRAALADPPQPPSWAEARHPLQDWTS</sequence>
<dbReference type="SUPFAM" id="SSF53448">
    <property type="entry name" value="Nucleotide-diphospho-sugar transferases"/>
    <property type="match status" value="2"/>
</dbReference>
<dbReference type="InterPro" id="IPR050834">
    <property type="entry name" value="Glycosyltransf_2"/>
</dbReference>
<gene>
    <name evidence="3" type="ORF">BKE38_19300</name>
</gene>
<evidence type="ECO:0000313" key="4">
    <source>
        <dbReference type="Proteomes" id="UP000188879"/>
    </source>
</evidence>
<protein>
    <recommendedName>
        <fullName evidence="2">Glycosyltransferase 2-like domain-containing protein</fullName>
    </recommendedName>
</protein>
<dbReference type="AlphaFoldDB" id="A0A1V2GYY8"/>
<accession>A0A1V2GYY8</accession>
<dbReference type="InterPro" id="IPR029044">
    <property type="entry name" value="Nucleotide-diphossugar_trans"/>
</dbReference>
<keyword evidence="4" id="KW-1185">Reference proteome</keyword>
<dbReference type="PANTHER" id="PTHR43685:SF2">
    <property type="entry name" value="GLYCOSYLTRANSFERASE 2-LIKE DOMAIN-CONTAINING PROTEIN"/>
    <property type="match status" value="1"/>
</dbReference>
<evidence type="ECO:0000313" key="3">
    <source>
        <dbReference type="EMBL" id="ONG50131.1"/>
    </source>
</evidence>
<proteinExistence type="predicted"/>
<name>A0A1V2GYY8_9PROT</name>
<evidence type="ECO:0000259" key="2">
    <source>
        <dbReference type="Pfam" id="PF00535"/>
    </source>
</evidence>
<reference evidence="3 4" key="1">
    <citation type="submission" date="2016-10" db="EMBL/GenBank/DDBJ databases">
        <title>Draft Genome sequence of Roseomonas sp. strain M3.</title>
        <authorList>
            <person name="Subhash Y."/>
            <person name="Lee S."/>
        </authorList>
    </citation>
    <scope>NUCLEOTIDE SEQUENCE [LARGE SCALE GENOMIC DNA]</scope>
    <source>
        <strain evidence="3 4">M3</strain>
    </source>
</reference>
<dbReference type="Gene3D" id="3.90.550.10">
    <property type="entry name" value="Spore Coat Polysaccharide Biosynthesis Protein SpsA, Chain A"/>
    <property type="match status" value="2"/>
</dbReference>
<dbReference type="RefSeq" id="WP_076958945.1">
    <property type="nucleotide sequence ID" value="NZ_MLCO01000202.1"/>
</dbReference>
<comment type="caution">
    <text evidence="3">The sequence shown here is derived from an EMBL/GenBank/DDBJ whole genome shotgun (WGS) entry which is preliminary data.</text>
</comment>
<dbReference type="EMBL" id="MLCO01000202">
    <property type="protein sequence ID" value="ONG50131.1"/>
    <property type="molecule type" value="Genomic_DNA"/>
</dbReference>
<feature type="domain" description="Glycosyltransferase 2-like" evidence="2">
    <location>
        <begin position="83"/>
        <end position="243"/>
    </location>
</feature>